<evidence type="ECO:0000256" key="1">
    <source>
        <dbReference type="ARBA" id="ARBA00008987"/>
    </source>
</evidence>
<feature type="domain" description="Thioredoxin" evidence="7">
    <location>
        <begin position="1"/>
        <end position="119"/>
    </location>
</feature>
<comment type="caution">
    <text evidence="8">The sequence shown here is derived from an EMBL/GenBank/DDBJ whole genome shotgun (WGS) entry which is preliminary data.</text>
</comment>
<sequence>MKTPEMNAPLLAIVDITLENAQQFLIDESFNRPVVIDFWADWCGPCKNLMPILEKLANEYAGAFLLAKVNADEQQMISSQFGVRSLPTVMVMQNGQPIDGFTGALPEIQVRELLAKYLPKPWEAPLNQAQALMAAGNFTDALPLLREAHDASQQLASIALLMAQCHLELNRIDNAEAILSAIKIVDQDAHYEQLIAEIALKKQAAKTPELAALEEAYSQSPQDLTVRYQLALQYHQEAQYRSALEHLLEIIRTERNFAEGEARKTFTAIIAALGKADPLAIEFQRKLFTLLY</sequence>
<comment type="similarity">
    <text evidence="1">Belongs to the thioredoxin family.</text>
</comment>
<dbReference type="PROSITE" id="PS51352">
    <property type="entry name" value="THIOREDOXIN_2"/>
    <property type="match status" value="1"/>
</dbReference>
<dbReference type="SUPFAM" id="SSF48452">
    <property type="entry name" value="TPR-like"/>
    <property type="match status" value="1"/>
</dbReference>
<evidence type="ECO:0000256" key="3">
    <source>
        <dbReference type="ARBA" id="ARBA00022982"/>
    </source>
</evidence>
<evidence type="ECO:0000256" key="5">
    <source>
        <dbReference type="ARBA" id="ARBA00023284"/>
    </source>
</evidence>
<keyword evidence="5" id="KW-0676">Redox-active center</keyword>
<evidence type="ECO:0000259" key="7">
    <source>
        <dbReference type="PROSITE" id="PS51352"/>
    </source>
</evidence>
<dbReference type="EMBL" id="JAVDVX010000003">
    <property type="protein sequence ID" value="MDR7090188.1"/>
    <property type="molecule type" value="Genomic_DNA"/>
</dbReference>
<evidence type="ECO:0000313" key="9">
    <source>
        <dbReference type="Proteomes" id="UP001253595"/>
    </source>
</evidence>
<evidence type="ECO:0000256" key="2">
    <source>
        <dbReference type="ARBA" id="ARBA00022448"/>
    </source>
</evidence>
<keyword evidence="9" id="KW-1185">Reference proteome</keyword>
<evidence type="ECO:0000256" key="6">
    <source>
        <dbReference type="NCBIfam" id="TIGR01068"/>
    </source>
</evidence>
<dbReference type="InterPro" id="IPR013766">
    <property type="entry name" value="Thioredoxin_domain"/>
</dbReference>
<evidence type="ECO:0000313" key="8">
    <source>
        <dbReference type="EMBL" id="MDR7090188.1"/>
    </source>
</evidence>
<evidence type="ECO:0000256" key="4">
    <source>
        <dbReference type="ARBA" id="ARBA00023157"/>
    </source>
</evidence>
<dbReference type="Proteomes" id="UP001253595">
    <property type="component" value="Unassembled WGS sequence"/>
</dbReference>
<keyword evidence="2" id="KW-0813">Transport</keyword>
<reference evidence="8 9" key="1">
    <citation type="submission" date="2023-07" db="EMBL/GenBank/DDBJ databases">
        <title>Sorghum-associated microbial communities from plants grown in Nebraska, USA.</title>
        <authorList>
            <person name="Schachtman D."/>
        </authorList>
    </citation>
    <scope>NUCLEOTIDE SEQUENCE [LARGE SCALE GENOMIC DNA]</scope>
    <source>
        <strain evidence="8 9">BE190</strain>
    </source>
</reference>
<protein>
    <recommendedName>
        <fullName evidence="6">Thioredoxin</fullName>
    </recommendedName>
</protein>
<dbReference type="PRINTS" id="PR00421">
    <property type="entry name" value="THIOREDOXIN"/>
</dbReference>
<dbReference type="InterPro" id="IPR005746">
    <property type="entry name" value="Thioredoxin"/>
</dbReference>
<dbReference type="PANTHER" id="PTHR45663:SF11">
    <property type="entry name" value="GEO12009P1"/>
    <property type="match status" value="1"/>
</dbReference>
<name>A0ABU1UYG7_9GAMM</name>
<dbReference type="Pfam" id="PF00085">
    <property type="entry name" value="Thioredoxin"/>
    <property type="match status" value="1"/>
</dbReference>
<dbReference type="Pfam" id="PF14559">
    <property type="entry name" value="TPR_19"/>
    <property type="match status" value="1"/>
</dbReference>
<dbReference type="InterPro" id="IPR017937">
    <property type="entry name" value="Thioredoxin_CS"/>
</dbReference>
<dbReference type="NCBIfam" id="TIGR01068">
    <property type="entry name" value="thioredoxin"/>
    <property type="match status" value="1"/>
</dbReference>
<keyword evidence="4" id="KW-1015">Disulfide bond</keyword>
<proteinExistence type="inferred from homology"/>
<dbReference type="InterPro" id="IPR036249">
    <property type="entry name" value="Thioredoxin-like_sf"/>
</dbReference>
<dbReference type="Pfam" id="PF14561">
    <property type="entry name" value="TPR_20"/>
    <property type="match status" value="1"/>
</dbReference>
<accession>A0ABU1UYG7</accession>
<dbReference type="Gene3D" id="3.40.30.10">
    <property type="entry name" value="Glutaredoxin"/>
    <property type="match status" value="1"/>
</dbReference>
<keyword evidence="3" id="KW-0249">Electron transport</keyword>
<dbReference type="RefSeq" id="WP_310072316.1">
    <property type="nucleotide sequence ID" value="NZ_JAVDVX010000003.1"/>
</dbReference>
<gene>
    <name evidence="8" type="ORF">J2X05_002210</name>
</gene>
<dbReference type="InterPro" id="IPR011990">
    <property type="entry name" value="TPR-like_helical_dom_sf"/>
</dbReference>
<organism evidence="8 9">
    <name type="scientific">Cellvibrio fibrivorans</name>
    <dbReference type="NCBI Taxonomy" id="126350"/>
    <lineage>
        <taxon>Bacteria</taxon>
        <taxon>Pseudomonadati</taxon>
        <taxon>Pseudomonadota</taxon>
        <taxon>Gammaproteobacteria</taxon>
        <taxon>Cellvibrionales</taxon>
        <taxon>Cellvibrionaceae</taxon>
        <taxon>Cellvibrio</taxon>
    </lineage>
</organism>
<dbReference type="SUPFAM" id="SSF52833">
    <property type="entry name" value="Thioredoxin-like"/>
    <property type="match status" value="1"/>
</dbReference>
<dbReference type="CDD" id="cd02956">
    <property type="entry name" value="ybbN"/>
    <property type="match status" value="1"/>
</dbReference>
<dbReference type="Gene3D" id="1.25.40.10">
    <property type="entry name" value="Tetratricopeptide repeat domain"/>
    <property type="match status" value="2"/>
</dbReference>
<dbReference type="PROSITE" id="PS00194">
    <property type="entry name" value="THIOREDOXIN_1"/>
    <property type="match status" value="1"/>
</dbReference>
<dbReference type="PANTHER" id="PTHR45663">
    <property type="entry name" value="GEO12009P1"/>
    <property type="match status" value="1"/>
</dbReference>